<accession>A0A841BZE9</accession>
<dbReference type="InterPro" id="IPR014729">
    <property type="entry name" value="Rossmann-like_a/b/a_fold"/>
</dbReference>
<dbReference type="Proteomes" id="UP000587527">
    <property type="component" value="Unassembled WGS sequence"/>
</dbReference>
<dbReference type="Gene3D" id="3.60.20.10">
    <property type="entry name" value="Glutamine Phosphoribosylpyrophosphate, subunit 1, domain 1"/>
    <property type="match status" value="1"/>
</dbReference>
<comment type="caution">
    <text evidence="1">The sequence shown here is derived from an EMBL/GenBank/DDBJ whole genome shotgun (WGS) entry which is preliminary data.</text>
</comment>
<evidence type="ECO:0000313" key="1">
    <source>
        <dbReference type="EMBL" id="MBB5872090.1"/>
    </source>
</evidence>
<dbReference type="EC" id="6.3.5.4" evidence="1"/>
<reference evidence="1 2" key="1">
    <citation type="submission" date="2020-08" db="EMBL/GenBank/DDBJ databases">
        <title>Sequencing the genomes of 1000 actinobacteria strains.</title>
        <authorList>
            <person name="Klenk H.-P."/>
        </authorList>
    </citation>
    <scope>NUCLEOTIDE SEQUENCE [LARGE SCALE GENOMIC DNA]</scope>
    <source>
        <strain evidence="1 2">DSM 45362</strain>
    </source>
</reference>
<dbReference type="InterPro" id="IPR029055">
    <property type="entry name" value="Ntn_hydrolases_N"/>
</dbReference>
<dbReference type="EMBL" id="JACHMN010000003">
    <property type="protein sequence ID" value="MBB5872090.1"/>
    <property type="molecule type" value="Genomic_DNA"/>
</dbReference>
<dbReference type="AlphaFoldDB" id="A0A841BZE9"/>
<dbReference type="Gene3D" id="3.40.50.620">
    <property type="entry name" value="HUPs"/>
    <property type="match status" value="1"/>
</dbReference>
<dbReference type="SUPFAM" id="SSF52402">
    <property type="entry name" value="Adenine nucleotide alpha hydrolases-like"/>
    <property type="match status" value="1"/>
</dbReference>
<sequence length="592" mass="62848">MRAFLAVSVAPRHDATTPTPSVLAQLSDDDTTVDHVRTDPDGWIAFAGADAGDDLGADAGAAFTVLLSRAGRTRRGDVSTADLAAMLAPGGDPRGLTDVLPPFAVAHRAAAGGPTVVATDWLGFRQLYWWRGDGIAAVSTSARALAALAGAAFDDGGLGTQALVGWQVSDTTIFAGVRVLPPATIATLRAGQLEFRTYAEPPASDGVVPALDDAVAEMAEILTGFQTAYLDDHPDTVLQLTGGHDSRILLGAIPVARRNGLRALTLDSGGGPDATIAAKLSARYGIRHHVHLLDSQPLPTPAEAHRLAIASAEALECMASPLALAPLLLAESHLDQGHRLSGLGGEVARGFYYAGQPAGAATSPQLVERLAKWRLFSNEAVTADALEPGWLDEARSSTLAKLNTVIGSGDWLRATDEFYLFHRMHRWAAAHGTVAAVRRHFINPMFDRRFIELALAVAPAEKRDSLLLGRLMTHLDRELALTPLDSGLIPAKLGRRTAATRLATGRLTARKAVRKIQQRLTRSRRAQFGASTMSGLVLAHWRQAPGTVEALRSAPMLRQQWVDGLLKGEHTAEPTTMAFLINVVAASTTAPR</sequence>
<protein>
    <submittedName>
        <fullName evidence="1">Asparagine synthase (Glutamine-hydrolyzing)</fullName>
        <ecNumber evidence="1">6.3.5.4</ecNumber>
    </submittedName>
</protein>
<evidence type="ECO:0000313" key="2">
    <source>
        <dbReference type="Proteomes" id="UP000587527"/>
    </source>
</evidence>
<organism evidence="1 2">
    <name type="scientific">Allocatelliglobosispora scoriae</name>
    <dbReference type="NCBI Taxonomy" id="643052"/>
    <lineage>
        <taxon>Bacteria</taxon>
        <taxon>Bacillati</taxon>
        <taxon>Actinomycetota</taxon>
        <taxon>Actinomycetes</taxon>
        <taxon>Micromonosporales</taxon>
        <taxon>Micromonosporaceae</taxon>
        <taxon>Allocatelliglobosispora</taxon>
    </lineage>
</organism>
<keyword evidence="1" id="KW-0436">Ligase</keyword>
<name>A0A841BZE9_9ACTN</name>
<proteinExistence type="predicted"/>
<dbReference type="GO" id="GO:0004066">
    <property type="term" value="F:asparagine synthase (glutamine-hydrolyzing) activity"/>
    <property type="evidence" value="ECO:0007669"/>
    <property type="project" value="UniProtKB-EC"/>
</dbReference>
<dbReference type="RefSeq" id="WP_184841442.1">
    <property type="nucleotide sequence ID" value="NZ_JACHMN010000003.1"/>
</dbReference>
<dbReference type="SUPFAM" id="SSF56235">
    <property type="entry name" value="N-terminal nucleophile aminohydrolases (Ntn hydrolases)"/>
    <property type="match status" value="1"/>
</dbReference>
<keyword evidence="2" id="KW-1185">Reference proteome</keyword>
<gene>
    <name evidence="1" type="ORF">F4553_005524</name>
</gene>